<evidence type="ECO:0000313" key="2">
    <source>
        <dbReference type="EMBL" id="CAG8571000.1"/>
    </source>
</evidence>
<keyword evidence="1" id="KW-1133">Transmembrane helix</keyword>
<evidence type="ECO:0000256" key="1">
    <source>
        <dbReference type="SAM" id="Phobius"/>
    </source>
</evidence>
<evidence type="ECO:0000313" key="3">
    <source>
        <dbReference type="Proteomes" id="UP000789508"/>
    </source>
</evidence>
<reference evidence="2" key="1">
    <citation type="submission" date="2021-06" db="EMBL/GenBank/DDBJ databases">
        <authorList>
            <person name="Kallberg Y."/>
            <person name="Tangrot J."/>
            <person name="Rosling A."/>
        </authorList>
    </citation>
    <scope>NUCLEOTIDE SEQUENCE</scope>
    <source>
        <strain evidence="2">FL130A</strain>
    </source>
</reference>
<sequence length="166" mass="18847">MPTKTTKTISTKTAITATMKRTKNFRANLNSVNNIPETDNTNLLFLKGVRSTKTSTSTITSTISSLSFVSLSTSNPKDYLSQLSEGEFKTTGIIVVTIFLVLPALFIITLSLVTDPYLRWRERRLNQRQVVDVIDPFMNNSTIQSMDYTYLLQSNSRRLRMSKYDD</sequence>
<feature type="transmembrane region" description="Helical" evidence="1">
    <location>
        <begin position="93"/>
        <end position="118"/>
    </location>
</feature>
<dbReference type="Proteomes" id="UP000789508">
    <property type="component" value="Unassembled WGS sequence"/>
</dbReference>
<gene>
    <name evidence="2" type="ORF">ALEPTO_LOCUS6812</name>
</gene>
<accession>A0A9N9G0M5</accession>
<dbReference type="AlphaFoldDB" id="A0A9N9G0M5"/>
<protein>
    <submittedName>
        <fullName evidence="2">7212_t:CDS:1</fullName>
    </submittedName>
</protein>
<keyword evidence="1" id="KW-0472">Membrane</keyword>
<organism evidence="2 3">
    <name type="scientific">Ambispora leptoticha</name>
    <dbReference type="NCBI Taxonomy" id="144679"/>
    <lineage>
        <taxon>Eukaryota</taxon>
        <taxon>Fungi</taxon>
        <taxon>Fungi incertae sedis</taxon>
        <taxon>Mucoromycota</taxon>
        <taxon>Glomeromycotina</taxon>
        <taxon>Glomeromycetes</taxon>
        <taxon>Archaeosporales</taxon>
        <taxon>Ambisporaceae</taxon>
        <taxon>Ambispora</taxon>
    </lineage>
</organism>
<name>A0A9N9G0M5_9GLOM</name>
<keyword evidence="3" id="KW-1185">Reference proteome</keyword>
<proteinExistence type="predicted"/>
<keyword evidence="1" id="KW-0812">Transmembrane</keyword>
<comment type="caution">
    <text evidence="2">The sequence shown here is derived from an EMBL/GenBank/DDBJ whole genome shotgun (WGS) entry which is preliminary data.</text>
</comment>
<dbReference type="EMBL" id="CAJVPS010002537">
    <property type="protein sequence ID" value="CAG8571000.1"/>
    <property type="molecule type" value="Genomic_DNA"/>
</dbReference>